<dbReference type="GO" id="GO:0004664">
    <property type="term" value="F:prephenate dehydratase activity"/>
    <property type="evidence" value="ECO:0007669"/>
    <property type="project" value="InterPro"/>
</dbReference>
<evidence type="ECO:0000259" key="6">
    <source>
        <dbReference type="PROSITE" id="PS51171"/>
    </source>
</evidence>
<reference evidence="7" key="1">
    <citation type="submission" date="2018-05" db="EMBL/GenBank/DDBJ databases">
        <authorList>
            <person name="Lanie J.A."/>
            <person name="Ng W.-L."/>
            <person name="Kazmierczak K.M."/>
            <person name="Andrzejewski T.M."/>
            <person name="Davidsen T.M."/>
            <person name="Wayne K.J."/>
            <person name="Tettelin H."/>
            <person name="Glass J.I."/>
            <person name="Rusch D."/>
            <person name="Podicherti R."/>
            <person name="Tsui H.-C.T."/>
            <person name="Winkler M.E."/>
        </authorList>
    </citation>
    <scope>NUCLEOTIDE SEQUENCE</scope>
</reference>
<dbReference type="PANTHER" id="PTHR21022:SF19">
    <property type="entry name" value="PREPHENATE DEHYDRATASE-RELATED"/>
    <property type="match status" value="1"/>
</dbReference>
<evidence type="ECO:0000256" key="1">
    <source>
        <dbReference type="ARBA" id="ARBA00022605"/>
    </source>
</evidence>
<evidence type="ECO:0000256" key="3">
    <source>
        <dbReference type="ARBA" id="ARBA00023222"/>
    </source>
</evidence>
<keyword evidence="3" id="KW-0584">Phenylalanine biosynthesis</keyword>
<proteinExistence type="predicted"/>
<dbReference type="AlphaFoldDB" id="A0A381UXH6"/>
<dbReference type="SUPFAM" id="SSF53850">
    <property type="entry name" value="Periplasmic binding protein-like II"/>
    <property type="match status" value="1"/>
</dbReference>
<dbReference type="PROSITE" id="PS51171">
    <property type="entry name" value="PREPHENATE_DEHYDR_3"/>
    <property type="match status" value="1"/>
</dbReference>
<evidence type="ECO:0000256" key="4">
    <source>
        <dbReference type="ARBA" id="ARBA00023239"/>
    </source>
</evidence>
<evidence type="ECO:0000256" key="2">
    <source>
        <dbReference type="ARBA" id="ARBA00023141"/>
    </source>
</evidence>
<dbReference type="Pfam" id="PF00800">
    <property type="entry name" value="PDT"/>
    <property type="match status" value="1"/>
</dbReference>
<name>A0A381UXH6_9ZZZZ</name>
<feature type="domain" description="Prephenate dehydratase" evidence="6">
    <location>
        <begin position="3"/>
        <end position="186"/>
    </location>
</feature>
<evidence type="ECO:0000256" key="5">
    <source>
        <dbReference type="ARBA" id="ARBA00029440"/>
    </source>
</evidence>
<sequence length="199" mass="22296">MNKIGIQGGKGSFCEEAAQEFVNNHGIEDVEMQYLITSDKVLAELENGATDYGIFAMENSQGGVVIESVEALATHRCEIVEMFYIPISQNLLTRRGVFIGDITEIHSHQQALRQCRDYLAEHFWTRPLIEADDTAESARRLKEGKLSPTTAVIGSKSCADIYGLVVLQENIHDLKNNLTLFMGVKRFSKESNRKKAQDE</sequence>
<dbReference type="CDD" id="cd13631">
    <property type="entry name" value="PBP2_Ct-PDT_like"/>
    <property type="match status" value="1"/>
</dbReference>
<keyword evidence="4" id="KW-0456">Lyase</keyword>
<dbReference type="InterPro" id="IPR001086">
    <property type="entry name" value="Preph_deHydtase"/>
</dbReference>
<protein>
    <recommendedName>
        <fullName evidence="6">Prephenate dehydratase domain-containing protein</fullName>
    </recommendedName>
</protein>
<dbReference type="EMBL" id="UINC01007146">
    <property type="protein sequence ID" value="SVA31673.1"/>
    <property type="molecule type" value="Genomic_DNA"/>
</dbReference>
<keyword evidence="1" id="KW-0028">Amino-acid biosynthesis</keyword>
<organism evidence="7">
    <name type="scientific">marine metagenome</name>
    <dbReference type="NCBI Taxonomy" id="408172"/>
    <lineage>
        <taxon>unclassified sequences</taxon>
        <taxon>metagenomes</taxon>
        <taxon>ecological metagenomes</taxon>
    </lineage>
</organism>
<dbReference type="GO" id="GO:0005737">
    <property type="term" value="C:cytoplasm"/>
    <property type="evidence" value="ECO:0007669"/>
    <property type="project" value="TreeGrafter"/>
</dbReference>
<dbReference type="Gene3D" id="3.40.190.10">
    <property type="entry name" value="Periplasmic binding protein-like II"/>
    <property type="match status" value="2"/>
</dbReference>
<accession>A0A381UXH6</accession>
<keyword evidence="2" id="KW-0057">Aromatic amino acid biosynthesis</keyword>
<dbReference type="GO" id="GO:0009094">
    <property type="term" value="P:L-phenylalanine biosynthetic process"/>
    <property type="evidence" value="ECO:0007669"/>
    <property type="project" value="UniProtKB-KW"/>
</dbReference>
<comment type="pathway">
    <text evidence="5">Amino-acid biosynthesis.</text>
</comment>
<evidence type="ECO:0000313" key="7">
    <source>
        <dbReference type="EMBL" id="SVA31673.1"/>
    </source>
</evidence>
<gene>
    <name evidence="7" type="ORF">METZ01_LOCUS84527</name>
</gene>
<dbReference type="PANTHER" id="PTHR21022">
    <property type="entry name" value="PREPHENATE DEHYDRATASE P PROTEIN"/>
    <property type="match status" value="1"/>
</dbReference>